<dbReference type="EMBL" id="JBEDUW010000007">
    <property type="protein sequence ID" value="KAK9913993.1"/>
    <property type="molecule type" value="Genomic_DNA"/>
</dbReference>
<dbReference type="PANTHER" id="PTHR23500:SF30">
    <property type="entry name" value="SUGAR TRANSPORT PROTEIN 3"/>
    <property type="match status" value="1"/>
</dbReference>
<feature type="transmembrane region" description="Helical" evidence="7">
    <location>
        <begin position="51"/>
        <end position="72"/>
    </location>
</feature>
<dbReference type="Pfam" id="PF00083">
    <property type="entry name" value="Sugar_tr"/>
    <property type="match status" value="1"/>
</dbReference>
<dbReference type="Proteomes" id="UP001457282">
    <property type="component" value="Unassembled WGS sequence"/>
</dbReference>
<protein>
    <submittedName>
        <fullName evidence="8">Uncharacterized protein</fullName>
    </submittedName>
</protein>
<comment type="caution">
    <text evidence="8">The sequence shown here is derived from an EMBL/GenBank/DDBJ whole genome shotgun (WGS) entry which is preliminary data.</text>
</comment>
<keyword evidence="3" id="KW-0813">Transport</keyword>
<evidence type="ECO:0000256" key="3">
    <source>
        <dbReference type="ARBA" id="ARBA00022448"/>
    </source>
</evidence>
<evidence type="ECO:0000256" key="7">
    <source>
        <dbReference type="SAM" id="Phobius"/>
    </source>
</evidence>
<dbReference type="GO" id="GO:0015144">
    <property type="term" value="F:carbohydrate transmembrane transporter activity"/>
    <property type="evidence" value="ECO:0007669"/>
    <property type="project" value="InterPro"/>
</dbReference>
<reference evidence="8 9" key="1">
    <citation type="journal article" date="2023" name="G3 (Bethesda)">
        <title>A chromosome-length genome assembly and annotation of blackberry (Rubus argutus, cv. 'Hillquist').</title>
        <authorList>
            <person name="Bruna T."/>
            <person name="Aryal R."/>
            <person name="Dudchenko O."/>
            <person name="Sargent D.J."/>
            <person name="Mead D."/>
            <person name="Buti M."/>
            <person name="Cavallini A."/>
            <person name="Hytonen T."/>
            <person name="Andres J."/>
            <person name="Pham M."/>
            <person name="Weisz D."/>
            <person name="Mascagni F."/>
            <person name="Usai G."/>
            <person name="Natali L."/>
            <person name="Bassil N."/>
            <person name="Fernandez G.E."/>
            <person name="Lomsadze A."/>
            <person name="Armour M."/>
            <person name="Olukolu B."/>
            <person name="Poorten T."/>
            <person name="Britton C."/>
            <person name="Davik J."/>
            <person name="Ashrafi H."/>
            <person name="Aiden E.L."/>
            <person name="Borodovsky M."/>
            <person name="Worthington M."/>
        </authorList>
    </citation>
    <scope>NUCLEOTIDE SEQUENCE [LARGE SCALE GENOMIC DNA]</scope>
    <source>
        <strain evidence="8">PI 553951</strain>
    </source>
</reference>
<evidence type="ECO:0000256" key="5">
    <source>
        <dbReference type="ARBA" id="ARBA00022989"/>
    </source>
</evidence>
<comment type="similarity">
    <text evidence="2">Belongs to the major facilitator superfamily. Sugar transporter (TC 2.A.1.1) family.</text>
</comment>
<accession>A0AAW1W0K4</accession>
<dbReference type="Gene3D" id="1.20.1250.20">
    <property type="entry name" value="MFS general substrate transporter like domains"/>
    <property type="match status" value="1"/>
</dbReference>
<dbReference type="InterPro" id="IPR045262">
    <property type="entry name" value="STP/PLT_plant"/>
</dbReference>
<dbReference type="AlphaFoldDB" id="A0AAW1W0K4"/>
<comment type="subcellular location">
    <subcellularLocation>
        <location evidence="1">Membrane</location>
    </subcellularLocation>
</comment>
<evidence type="ECO:0000256" key="2">
    <source>
        <dbReference type="ARBA" id="ARBA00010992"/>
    </source>
</evidence>
<dbReference type="SUPFAM" id="SSF103473">
    <property type="entry name" value="MFS general substrate transporter"/>
    <property type="match status" value="1"/>
</dbReference>
<gene>
    <name evidence="8" type="ORF">M0R45_037792</name>
</gene>
<feature type="transmembrane region" description="Helical" evidence="7">
    <location>
        <begin position="26"/>
        <end position="45"/>
    </location>
</feature>
<proteinExistence type="inferred from homology"/>
<dbReference type="InterPro" id="IPR036259">
    <property type="entry name" value="MFS_trans_sf"/>
</dbReference>
<evidence type="ECO:0000256" key="1">
    <source>
        <dbReference type="ARBA" id="ARBA00004370"/>
    </source>
</evidence>
<evidence type="ECO:0000313" key="9">
    <source>
        <dbReference type="Proteomes" id="UP001457282"/>
    </source>
</evidence>
<dbReference type="PANTHER" id="PTHR23500">
    <property type="entry name" value="SOLUTE CARRIER FAMILY 2, FACILITATED GLUCOSE TRANSPORTER"/>
    <property type="match status" value="1"/>
</dbReference>
<keyword evidence="4 7" id="KW-0812">Transmembrane</keyword>
<organism evidence="8 9">
    <name type="scientific">Rubus argutus</name>
    <name type="common">Southern blackberry</name>
    <dbReference type="NCBI Taxonomy" id="59490"/>
    <lineage>
        <taxon>Eukaryota</taxon>
        <taxon>Viridiplantae</taxon>
        <taxon>Streptophyta</taxon>
        <taxon>Embryophyta</taxon>
        <taxon>Tracheophyta</taxon>
        <taxon>Spermatophyta</taxon>
        <taxon>Magnoliopsida</taxon>
        <taxon>eudicotyledons</taxon>
        <taxon>Gunneridae</taxon>
        <taxon>Pentapetalae</taxon>
        <taxon>rosids</taxon>
        <taxon>fabids</taxon>
        <taxon>Rosales</taxon>
        <taxon>Rosaceae</taxon>
        <taxon>Rosoideae</taxon>
        <taxon>Rosoideae incertae sedis</taxon>
        <taxon>Rubus</taxon>
    </lineage>
</organism>
<keyword evidence="5 7" id="KW-1133">Transmembrane helix</keyword>
<evidence type="ECO:0000313" key="8">
    <source>
        <dbReference type="EMBL" id="KAK9913993.1"/>
    </source>
</evidence>
<sequence length="109" mass="12280">MLVSQIMVGAVVAAQLGDQGGVSNGYAYLVLILIGVYVAGFGWSWGPLGWLGFSFFFGGWVMVMTLFVYFFLPETKNVPMEKMETVWVEHWFWRRIVGDFGEDTKIEGP</sequence>
<keyword evidence="6 7" id="KW-0472">Membrane</keyword>
<keyword evidence="9" id="KW-1185">Reference proteome</keyword>
<evidence type="ECO:0000256" key="6">
    <source>
        <dbReference type="ARBA" id="ARBA00023136"/>
    </source>
</evidence>
<name>A0AAW1W0K4_RUBAR</name>
<dbReference type="InterPro" id="IPR005828">
    <property type="entry name" value="MFS_sugar_transport-like"/>
</dbReference>
<dbReference type="GO" id="GO:0016020">
    <property type="term" value="C:membrane"/>
    <property type="evidence" value="ECO:0007669"/>
    <property type="project" value="UniProtKB-SubCell"/>
</dbReference>
<evidence type="ECO:0000256" key="4">
    <source>
        <dbReference type="ARBA" id="ARBA00022692"/>
    </source>
</evidence>